<sequence>MDQDVRALRNYVAEHLGDELIEWPGGRPGEVEVALVDAVMSIRARYGRPERTEDEVVLKPTGVHRAVAAFRRLRGEGPLDDLRALADVDPVDLTRALGSQRTGGILKAEAIVRAAAALVDVGVTRADHVEPEDEIQKRAYTSVRGLGWVTWDYLGMLLGRPGVKADRWVIQAVCNAVRRPVTAVEARDVVLATADAMAESPSRLEHALWAYERTAAQS</sequence>
<dbReference type="RefSeq" id="WP_369205546.1">
    <property type="nucleotide sequence ID" value="NZ_JBFNXQ010000023.1"/>
</dbReference>
<evidence type="ECO:0000313" key="2">
    <source>
        <dbReference type="Proteomes" id="UP001560045"/>
    </source>
</evidence>
<organism evidence="1 2">
    <name type="scientific">Geodermatophilus maliterrae</name>
    <dbReference type="NCBI Taxonomy" id="3162531"/>
    <lineage>
        <taxon>Bacteria</taxon>
        <taxon>Bacillati</taxon>
        <taxon>Actinomycetota</taxon>
        <taxon>Actinomycetes</taxon>
        <taxon>Geodermatophilales</taxon>
        <taxon>Geodermatophilaceae</taxon>
        <taxon>Geodermatophilus</taxon>
    </lineage>
</organism>
<reference evidence="1 2" key="1">
    <citation type="submission" date="2024-06" db="EMBL/GenBank/DDBJ databases">
        <title>Draft genome sequence of Geodermatophilus badlandi, a novel member of the Geodermatophilaceae isolated from badland sedimentary rocks in the Red desert, Wyoming, USA.</title>
        <authorList>
            <person name="Ben Tekaya S."/>
            <person name="Nouioui I."/>
            <person name="Flores G.M."/>
            <person name="Shaal M.N."/>
            <person name="Bredoire F."/>
            <person name="Basile F."/>
            <person name="Van Diepen L."/>
            <person name="Ward N.L."/>
        </authorList>
    </citation>
    <scope>NUCLEOTIDE SEQUENCE [LARGE SCALE GENOMIC DNA]</scope>
    <source>
        <strain evidence="1 2">WL48A</strain>
    </source>
</reference>
<evidence type="ECO:0008006" key="3">
    <source>
        <dbReference type="Google" id="ProtNLM"/>
    </source>
</evidence>
<name>A0ABV3XEN7_9ACTN</name>
<evidence type="ECO:0000313" key="1">
    <source>
        <dbReference type="EMBL" id="MEX5718563.1"/>
    </source>
</evidence>
<protein>
    <recommendedName>
        <fullName evidence="3">DUF222 domain-containing protein</fullName>
    </recommendedName>
</protein>
<comment type="caution">
    <text evidence="1">The sequence shown here is derived from an EMBL/GenBank/DDBJ whole genome shotgun (WGS) entry which is preliminary data.</text>
</comment>
<proteinExistence type="predicted"/>
<feature type="non-terminal residue" evidence="1">
    <location>
        <position position="218"/>
    </location>
</feature>
<dbReference type="EMBL" id="JBFNXQ010000023">
    <property type="protein sequence ID" value="MEX5718563.1"/>
    <property type="molecule type" value="Genomic_DNA"/>
</dbReference>
<gene>
    <name evidence="1" type="ORF">ABQ292_09330</name>
</gene>
<dbReference type="Proteomes" id="UP001560045">
    <property type="component" value="Unassembled WGS sequence"/>
</dbReference>
<dbReference type="InterPro" id="IPR011257">
    <property type="entry name" value="DNA_glycosylase"/>
</dbReference>
<keyword evidence="2" id="KW-1185">Reference proteome</keyword>
<accession>A0ABV3XEN7</accession>
<dbReference type="SUPFAM" id="SSF48150">
    <property type="entry name" value="DNA-glycosylase"/>
    <property type="match status" value="1"/>
</dbReference>